<reference evidence="2 3" key="1">
    <citation type="submission" date="2024-02" db="EMBL/GenBank/DDBJ databases">
        <authorList>
            <person name="Daric V."/>
            <person name="Darras S."/>
        </authorList>
    </citation>
    <scope>NUCLEOTIDE SEQUENCE [LARGE SCALE GENOMIC DNA]</scope>
</reference>
<evidence type="ECO:0000313" key="2">
    <source>
        <dbReference type="EMBL" id="CAK8688692.1"/>
    </source>
</evidence>
<feature type="transmembrane region" description="Helical" evidence="1">
    <location>
        <begin position="252"/>
        <end position="278"/>
    </location>
</feature>
<keyword evidence="1" id="KW-0812">Transmembrane</keyword>
<sequence length="341" mass="38537">METSSAQQNQNVTSSRMMQEPDEDTVEYVSVLVSTCLLLVMGIYLVVCLLFYEYRVGIKNRQVGQINRQRNNLSHDRVSDWMRWLCLIASILELVRLSLAIVEIKLGQSSSTICDPIAKFQAAFLCAVFTCIYLVLWLRQRKFYRTPAMLHLSNKIIQFFSSSVIALVVMSTLIALLLYMFTRGYHSTVSGCDLQWNSIWTMLPALLVALLTVLFQVMLLGLLIYPLHKHRVAMKSVVSNCLHKEIQVIKRVTLATFVAAVTDGIVGLITSGIFVSLSHIAQQVIYDVDVLVNILAVICSFADWRTRMAPFLARQHKIVGTLKRNQIDDQRSSVTAVSNNL</sequence>
<feature type="transmembrane region" description="Helical" evidence="1">
    <location>
        <begin position="159"/>
        <end position="182"/>
    </location>
</feature>
<protein>
    <submittedName>
        <fullName evidence="2">Uncharacterized protein</fullName>
    </submittedName>
</protein>
<dbReference type="Proteomes" id="UP001642483">
    <property type="component" value="Unassembled WGS sequence"/>
</dbReference>
<evidence type="ECO:0000256" key="1">
    <source>
        <dbReference type="SAM" id="Phobius"/>
    </source>
</evidence>
<comment type="caution">
    <text evidence="2">The sequence shown here is derived from an EMBL/GenBank/DDBJ whole genome shotgun (WGS) entry which is preliminary data.</text>
</comment>
<evidence type="ECO:0000313" key="3">
    <source>
        <dbReference type="Proteomes" id="UP001642483"/>
    </source>
</evidence>
<gene>
    <name evidence="2" type="ORF">CVLEPA_LOCUS20679</name>
</gene>
<feature type="transmembrane region" description="Helical" evidence="1">
    <location>
        <begin position="122"/>
        <end position="138"/>
    </location>
</feature>
<feature type="transmembrane region" description="Helical" evidence="1">
    <location>
        <begin position="202"/>
        <end position="225"/>
    </location>
</feature>
<keyword evidence="1" id="KW-0472">Membrane</keyword>
<feature type="transmembrane region" description="Helical" evidence="1">
    <location>
        <begin position="84"/>
        <end position="102"/>
    </location>
</feature>
<organism evidence="2 3">
    <name type="scientific">Clavelina lepadiformis</name>
    <name type="common">Light-bulb sea squirt</name>
    <name type="synonym">Ascidia lepadiformis</name>
    <dbReference type="NCBI Taxonomy" id="159417"/>
    <lineage>
        <taxon>Eukaryota</taxon>
        <taxon>Metazoa</taxon>
        <taxon>Chordata</taxon>
        <taxon>Tunicata</taxon>
        <taxon>Ascidiacea</taxon>
        <taxon>Aplousobranchia</taxon>
        <taxon>Clavelinidae</taxon>
        <taxon>Clavelina</taxon>
    </lineage>
</organism>
<feature type="transmembrane region" description="Helical" evidence="1">
    <location>
        <begin position="284"/>
        <end position="304"/>
    </location>
</feature>
<proteinExistence type="predicted"/>
<feature type="transmembrane region" description="Helical" evidence="1">
    <location>
        <begin position="28"/>
        <end position="52"/>
    </location>
</feature>
<accession>A0ABP0GBK7</accession>
<dbReference type="EMBL" id="CAWYQH010000108">
    <property type="protein sequence ID" value="CAK8688692.1"/>
    <property type="molecule type" value="Genomic_DNA"/>
</dbReference>
<keyword evidence="3" id="KW-1185">Reference proteome</keyword>
<keyword evidence="1" id="KW-1133">Transmembrane helix</keyword>
<name>A0ABP0GBK7_CLALP</name>